<evidence type="ECO:0000256" key="2">
    <source>
        <dbReference type="ARBA" id="ARBA00006464"/>
    </source>
</evidence>
<dbReference type="GO" id="GO:0016780">
    <property type="term" value="F:phosphotransferase activity, for other substituted phosphate groups"/>
    <property type="evidence" value="ECO:0007669"/>
    <property type="project" value="TreeGrafter"/>
</dbReference>
<comment type="similarity">
    <text evidence="2">Belongs to the bacterial sugar transferase family.</text>
</comment>
<evidence type="ECO:0000256" key="3">
    <source>
        <dbReference type="ARBA" id="ARBA00022475"/>
    </source>
</evidence>
<proteinExistence type="inferred from homology"/>
<keyword evidence="6" id="KW-1133">Transmembrane helix</keyword>
<evidence type="ECO:0000313" key="10">
    <source>
        <dbReference type="Proteomes" id="UP000308489"/>
    </source>
</evidence>
<dbReference type="Pfam" id="PF02397">
    <property type="entry name" value="Bac_transf"/>
    <property type="match status" value="1"/>
</dbReference>
<feature type="domain" description="Bacterial sugar transferase" evidence="8">
    <location>
        <begin position="2"/>
        <end position="49"/>
    </location>
</feature>
<evidence type="ECO:0000259" key="8">
    <source>
        <dbReference type="Pfam" id="PF02397"/>
    </source>
</evidence>
<evidence type="ECO:0000256" key="5">
    <source>
        <dbReference type="ARBA" id="ARBA00022692"/>
    </source>
</evidence>
<keyword evidence="4 9" id="KW-0808">Transferase</keyword>
<dbReference type="PANTHER" id="PTHR30576:SF4">
    <property type="entry name" value="UNDECAPRENYL-PHOSPHATE GALACTOSE PHOSPHOTRANSFERASE"/>
    <property type="match status" value="1"/>
</dbReference>
<evidence type="ECO:0000256" key="1">
    <source>
        <dbReference type="ARBA" id="ARBA00004236"/>
    </source>
</evidence>
<name>A0A4U9RSU4_HATHI</name>
<gene>
    <name evidence="9" type="ORF">NCTC503_02373</name>
</gene>
<sequence length="83" mass="9603">MICAIIKNDSKEPTIFSHKRIGKTGRIISVYRFRTMVSNAEDLIEKLLEHQKKGLMIARRNTYLDIKLIFKTISVVIQIRGAK</sequence>
<evidence type="ECO:0000256" key="4">
    <source>
        <dbReference type="ARBA" id="ARBA00022679"/>
    </source>
</evidence>
<evidence type="ECO:0000313" key="9">
    <source>
        <dbReference type="EMBL" id="VTQ94721.1"/>
    </source>
</evidence>
<protein>
    <submittedName>
        <fullName evidence="9">UDP-phosphate galactose phosphotransferase</fullName>
    </submittedName>
</protein>
<reference evidence="9 10" key="1">
    <citation type="submission" date="2019-05" db="EMBL/GenBank/DDBJ databases">
        <authorList>
            <consortium name="Pathogen Informatics"/>
        </authorList>
    </citation>
    <scope>NUCLEOTIDE SEQUENCE [LARGE SCALE GENOMIC DNA]</scope>
    <source>
        <strain evidence="9 10">NCTC503</strain>
    </source>
</reference>
<organism evidence="9 10">
    <name type="scientific">Hathewaya histolytica</name>
    <name type="common">Clostridium histolyticum</name>
    <dbReference type="NCBI Taxonomy" id="1498"/>
    <lineage>
        <taxon>Bacteria</taxon>
        <taxon>Bacillati</taxon>
        <taxon>Bacillota</taxon>
        <taxon>Clostridia</taxon>
        <taxon>Eubacteriales</taxon>
        <taxon>Clostridiaceae</taxon>
        <taxon>Hathewaya</taxon>
    </lineage>
</organism>
<dbReference type="PANTHER" id="PTHR30576">
    <property type="entry name" value="COLANIC BIOSYNTHESIS UDP-GLUCOSE LIPID CARRIER TRANSFERASE"/>
    <property type="match status" value="1"/>
</dbReference>
<keyword evidence="7" id="KW-0472">Membrane</keyword>
<evidence type="ECO:0000256" key="7">
    <source>
        <dbReference type="ARBA" id="ARBA00023136"/>
    </source>
</evidence>
<dbReference type="AlphaFoldDB" id="A0A4U9RSU4"/>
<dbReference type="KEGG" id="hhw:NCTC503_02373"/>
<dbReference type="InterPro" id="IPR003362">
    <property type="entry name" value="Bact_transf"/>
</dbReference>
<keyword evidence="10" id="KW-1185">Reference proteome</keyword>
<accession>A0A4U9RSU4</accession>
<dbReference type="GO" id="GO:0005886">
    <property type="term" value="C:plasma membrane"/>
    <property type="evidence" value="ECO:0007669"/>
    <property type="project" value="UniProtKB-SubCell"/>
</dbReference>
<evidence type="ECO:0000256" key="6">
    <source>
        <dbReference type="ARBA" id="ARBA00022989"/>
    </source>
</evidence>
<dbReference type="Proteomes" id="UP000308489">
    <property type="component" value="Chromosome 1"/>
</dbReference>
<comment type="subcellular location">
    <subcellularLocation>
        <location evidence="1">Cell membrane</location>
    </subcellularLocation>
</comment>
<keyword evidence="3" id="KW-1003">Cell membrane</keyword>
<keyword evidence="5" id="KW-0812">Transmembrane</keyword>
<dbReference type="EMBL" id="LR590481">
    <property type="protein sequence ID" value="VTQ94721.1"/>
    <property type="molecule type" value="Genomic_DNA"/>
</dbReference>